<dbReference type="KEGG" id="qsa:O6P43_013020"/>
<accession>A0AAD7PV40</accession>
<name>A0AAD7PV40_QUISA</name>
<dbReference type="AlphaFoldDB" id="A0AAD7PV40"/>
<dbReference type="PANTHER" id="PTHR31111:SF136">
    <property type="entry name" value="F-BOX ASSOCIATED DOMAIN-CONTAINING PROTEIN"/>
    <property type="match status" value="1"/>
</dbReference>
<gene>
    <name evidence="2" type="ORF">O6P43_013020</name>
</gene>
<evidence type="ECO:0000313" key="2">
    <source>
        <dbReference type="EMBL" id="KAJ7968998.1"/>
    </source>
</evidence>
<evidence type="ECO:0000313" key="3">
    <source>
        <dbReference type="Proteomes" id="UP001163823"/>
    </source>
</evidence>
<keyword evidence="3" id="KW-1185">Reference proteome</keyword>
<dbReference type="InterPro" id="IPR036047">
    <property type="entry name" value="F-box-like_dom_sf"/>
</dbReference>
<dbReference type="SMART" id="SM00256">
    <property type="entry name" value="FBOX"/>
    <property type="match status" value="1"/>
</dbReference>
<reference evidence="2" key="1">
    <citation type="journal article" date="2023" name="Science">
        <title>Elucidation of the pathway for biosynthesis of saponin adjuvants from the soapbark tree.</title>
        <authorList>
            <person name="Reed J."/>
            <person name="Orme A."/>
            <person name="El-Demerdash A."/>
            <person name="Owen C."/>
            <person name="Martin L.B.B."/>
            <person name="Misra R.C."/>
            <person name="Kikuchi S."/>
            <person name="Rejzek M."/>
            <person name="Martin A.C."/>
            <person name="Harkess A."/>
            <person name="Leebens-Mack J."/>
            <person name="Louveau T."/>
            <person name="Stephenson M.J."/>
            <person name="Osbourn A."/>
        </authorList>
    </citation>
    <scope>NUCLEOTIDE SEQUENCE</scope>
    <source>
        <strain evidence="2">S10</strain>
    </source>
</reference>
<dbReference type="SUPFAM" id="SSF81383">
    <property type="entry name" value="F-box domain"/>
    <property type="match status" value="1"/>
</dbReference>
<dbReference type="EMBL" id="JARAOO010000005">
    <property type="protein sequence ID" value="KAJ7968998.1"/>
    <property type="molecule type" value="Genomic_DNA"/>
</dbReference>
<protein>
    <submittedName>
        <fullName evidence="2">F-box/kelch-repeat protein</fullName>
    </submittedName>
</protein>
<proteinExistence type="predicted"/>
<sequence>MAANKISEKQSNINCNLWLPKAIIVDILAILPDKSLMRFKSVCKTWLSMISDPKLMVNNTHKLILWSSTSIQVLEYGEYKVKIFTYGIRSQENTRSHHPLSTCRPEPLGFGYDHFTDDYKIVHYPQPRYIFSGLPPAKTYSLRTDCWISRIDEEVLNPYSGVIHLCEPEAGTLVNNALYWHAAYKHRNLKTFDDSCVICPHDDEEFGKTEDACSVIFRFSLVDEKELLLLPPPAIEFAGVFELIDFKGCLCISELDSDRYYINMWVLMEDDVNAATKFNWMKLMRIPCLDTMLAPIYFMRNGEVLLNVREHSADSLCNGFRQCRFYSYNPTEETVTEVRVQCIKDWSSEIKYSETQVSLH</sequence>
<evidence type="ECO:0000259" key="1">
    <source>
        <dbReference type="SMART" id="SM00256"/>
    </source>
</evidence>
<dbReference type="InterPro" id="IPR001810">
    <property type="entry name" value="F-box_dom"/>
</dbReference>
<organism evidence="2 3">
    <name type="scientific">Quillaja saponaria</name>
    <name type="common">Soap bark tree</name>
    <dbReference type="NCBI Taxonomy" id="32244"/>
    <lineage>
        <taxon>Eukaryota</taxon>
        <taxon>Viridiplantae</taxon>
        <taxon>Streptophyta</taxon>
        <taxon>Embryophyta</taxon>
        <taxon>Tracheophyta</taxon>
        <taxon>Spermatophyta</taxon>
        <taxon>Magnoliopsida</taxon>
        <taxon>eudicotyledons</taxon>
        <taxon>Gunneridae</taxon>
        <taxon>Pentapetalae</taxon>
        <taxon>rosids</taxon>
        <taxon>fabids</taxon>
        <taxon>Fabales</taxon>
        <taxon>Quillajaceae</taxon>
        <taxon>Quillaja</taxon>
    </lineage>
</organism>
<comment type="caution">
    <text evidence="2">The sequence shown here is derived from an EMBL/GenBank/DDBJ whole genome shotgun (WGS) entry which is preliminary data.</text>
</comment>
<dbReference type="Proteomes" id="UP001163823">
    <property type="component" value="Chromosome 5"/>
</dbReference>
<dbReference type="Gene3D" id="1.20.1280.50">
    <property type="match status" value="1"/>
</dbReference>
<dbReference type="CDD" id="cd22157">
    <property type="entry name" value="F-box_AtFBW1-like"/>
    <property type="match status" value="1"/>
</dbReference>
<feature type="domain" description="F-box" evidence="1">
    <location>
        <begin position="19"/>
        <end position="59"/>
    </location>
</feature>
<dbReference type="Pfam" id="PF00646">
    <property type="entry name" value="F-box"/>
    <property type="match status" value="1"/>
</dbReference>
<dbReference type="PANTHER" id="PTHR31111">
    <property type="entry name" value="BNAA05G37150D PROTEIN-RELATED"/>
    <property type="match status" value="1"/>
</dbReference>